<feature type="domain" description="Fumarylacetoacetase-like C-terminal" evidence="2">
    <location>
        <begin position="7"/>
        <end position="187"/>
    </location>
</feature>
<dbReference type="PANTHER" id="PTHR11820">
    <property type="entry name" value="ACYLPYRUVASE"/>
    <property type="match status" value="1"/>
</dbReference>
<dbReference type="EC" id="3.7.1.5" evidence="3"/>
<dbReference type="GO" id="GO:0047621">
    <property type="term" value="F:acylpyruvate hydrolase activity"/>
    <property type="evidence" value="ECO:0007669"/>
    <property type="project" value="UniProtKB-EC"/>
</dbReference>
<dbReference type="PANTHER" id="PTHR11820:SF90">
    <property type="entry name" value="FLUTATHIONE S-TRANSFERASE"/>
    <property type="match status" value="1"/>
</dbReference>
<reference evidence="4" key="1">
    <citation type="submission" date="2019-12" db="EMBL/GenBank/DDBJ databases">
        <title>Complete genome of Terracaulis silvestris 0127_4.</title>
        <authorList>
            <person name="Vieira S."/>
            <person name="Riedel T."/>
            <person name="Sproer C."/>
            <person name="Pascual J."/>
            <person name="Boedeker C."/>
            <person name="Overmann J."/>
        </authorList>
    </citation>
    <scope>NUCLEOTIDE SEQUENCE [LARGE SCALE GENOMIC DNA]</scope>
    <source>
        <strain evidence="4">0127_4</strain>
    </source>
</reference>
<name>A0A6I6MQJ7_9CAUL</name>
<dbReference type="AlphaFoldDB" id="A0A6I6MQJ7"/>
<keyword evidence="4" id="KW-1185">Reference proteome</keyword>
<sequence>MGNDPKSEPPVFFTKPADAVVESGSAIPYATQTSNLHHEVELLFAIGKDGAEIAEATARDHVWGYAVGVDLTRRDLQAAAKQAGGPWDASKGFDNSAPIGPLTPASAIGHLSAGTIQLSVNGAIRQNANLSEMIWTVPEIVAALSRTWALKAGDLVFTGTPSGVGPLHRGDAVAAEIAGLSPLRFTIK</sequence>
<dbReference type="GO" id="GO:0018773">
    <property type="term" value="F:acetylpyruvate hydrolase activity"/>
    <property type="evidence" value="ECO:0007669"/>
    <property type="project" value="TreeGrafter"/>
</dbReference>
<dbReference type="GO" id="GO:0046872">
    <property type="term" value="F:metal ion binding"/>
    <property type="evidence" value="ECO:0007669"/>
    <property type="project" value="UniProtKB-KW"/>
</dbReference>
<protein>
    <submittedName>
        <fullName evidence="3">Fumarylpyruvate hydrolase</fullName>
        <ecNumber evidence="3">3.7.1.5</ecNumber>
    </submittedName>
</protein>
<dbReference type="KEGG" id="tsv:DSM104635_00263"/>
<keyword evidence="3" id="KW-0670">Pyruvate</keyword>
<accession>A0A6I6MQJ7</accession>
<evidence type="ECO:0000313" key="4">
    <source>
        <dbReference type="Proteomes" id="UP000431269"/>
    </source>
</evidence>
<organism evidence="3 4">
    <name type="scientific">Terricaulis silvestris</name>
    <dbReference type="NCBI Taxonomy" id="2686094"/>
    <lineage>
        <taxon>Bacteria</taxon>
        <taxon>Pseudomonadati</taxon>
        <taxon>Pseudomonadota</taxon>
        <taxon>Alphaproteobacteria</taxon>
        <taxon>Caulobacterales</taxon>
        <taxon>Caulobacteraceae</taxon>
        <taxon>Terricaulis</taxon>
    </lineage>
</organism>
<dbReference type="InterPro" id="IPR011234">
    <property type="entry name" value="Fumarylacetoacetase-like_C"/>
</dbReference>
<gene>
    <name evidence="3" type="primary">nagK</name>
    <name evidence="3" type="ORF">DSM104635_00263</name>
</gene>
<evidence type="ECO:0000259" key="2">
    <source>
        <dbReference type="Pfam" id="PF01557"/>
    </source>
</evidence>
<evidence type="ECO:0000256" key="1">
    <source>
        <dbReference type="ARBA" id="ARBA00022723"/>
    </source>
</evidence>
<dbReference type="Gene3D" id="3.90.850.10">
    <property type="entry name" value="Fumarylacetoacetase-like, C-terminal domain"/>
    <property type="match status" value="1"/>
</dbReference>
<dbReference type="Pfam" id="PF01557">
    <property type="entry name" value="FAA_hydrolase"/>
    <property type="match status" value="1"/>
</dbReference>
<proteinExistence type="predicted"/>
<keyword evidence="3" id="KW-0378">Hydrolase</keyword>
<dbReference type="EMBL" id="CP047045">
    <property type="protein sequence ID" value="QGZ93453.1"/>
    <property type="molecule type" value="Genomic_DNA"/>
</dbReference>
<dbReference type="Proteomes" id="UP000431269">
    <property type="component" value="Chromosome"/>
</dbReference>
<evidence type="ECO:0000313" key="3">
    <source>
        <dbReference type="EMBL" id="QGZ93453.1"/>
    </source>
</evidence>
<dbReference type="SUPFAM" id="SSF56529">
    <property type="entry name" value="FAH"/>
    <property type="match status" value="1"/>
</dbReference>
<keyword evidence="1" id="KW-0479">Metal-binding</keyword>
<dbReference type="InterPro" id="IPR036663">
    <property type="entry name" value="Fumarylacetoacetase_C_sf"/>
</dbReference>